<comment type="caution">
    <text evidence="1">The sequence shown here is derived from an EMBL/GenBank/DDBJ whole genome shotgun (WGS) entry which is preliminary data.</text>
</comment>
<gene>
    <name evidence="1" type="ORF">BAY60_28570</name>
</gene>
<dbReference type="SUPFAM" id="SSF51905">
    <property type="entry name" value="FAD/NAD(P)-binding domain"/>
    <property type="match status" value="1"/>
</dbReference>
<dbReference type="Proteomes" id="UP000249915">
    <property type="component" value="Unassembled WGS sequence"/>
</dbReference>
<dbReference type="Gene3D" id="3.50.50.60">
    <property type="entry name" value="FAD/NAD(P)-binding domain"/>
    <property type="match status" value="2"/>
</dbReference>
<dbReference type="Pfam" id="PF17885">
    <property type="entry name" value="Smoa_sbd"/>
    <property type="match status" value="1"/>
</dbReference>
<dbReference type="InterPro" id="IPR041654">
    <property type="entry name" value="StyA_sbd"/>
</dbReference>
<dbReference type="OrthoDB" id="3414915at2"/>
<accession>A0A2V4AFV7</accession>
<dbReference type="RefSeq" id="WP_112284722.1">
    <property type="nucleotide sequence ID" value="NZ_MASW01000007.1"/>
</dbReference>
<reference evidence="1 2" key="1">
    <citation type="submission" date="2016-07" db="EMBL/GenBank/DDBJ databases">
        <title>Draft genome sequence of Prauserella muralis DSM 45305, isolated from a mould-covered wall in an indoor environment.</title>
        <authorList>
            <person name="Ruckert C."/>
            <person name="Albersmeier A."/>
            <person name="Jiang C.-L."/>
            <person name="Jiang Y."/>
            <person name="Kalinowski J."/>
            <person name="Schneider O."/>
            <person name="Winkler A."/>
            <person name="Zotchev S.B."/>
        </authorList>
    </citation>
    <scope>NUCLEOTIDE SEQUENCE [LARGE SCALE GENOMIC DNA]</scope>
    <source>
        <strain evidence="1 2">DSM 45305</strain>
    </source>
</reference>
<evidence type="ECO:0000313" key="2">
    <source>
        <dbReference type="Proteomes" id="UP000249915"/>
    </source>
</evidence>
<dbReference type="Gene3D" id="3.30.9.40">
    <property type="match status" value="1"/>
</dbReference>
<organism evidence="1 2">
    <name type="scientific">Prauserella muralis</name>
    <dbReference type="NCBI Taxonomy" id="588067"/>
    <lineage>
        <taxon>Bacteria</taxon>
        <taxon>Bacillati</taxon>
        <taxon>Actinomycetota</taxon>
        <taxon>Actinomycetes</taxon>
        <taxon>Pseudonocardiales</taxon>
        <taxon>Pseudonocardiaceae</taxon>
        <taxon>Prauserella</taxon>
    </lineage>
</organism>
<name>A0A2V4AFV7_9PSEU</name>
<dbReference type="AlphaFoldDB" id="A0A2V4AFV7"/>
<sequence length="431" mass="46582">MRSIAIIGAGQGGLQLAFGLLRDGYEVTVYSDRTPEQIATSRLPSSAGLFGRALDRERSLGICFWDGEQPLIEQTFAKITDPEGNVAVAFAGRFAQYGQSVDQRLKFSTWLEAFAGRGGKVVYGEVGLAGLDEIAAANDLTIVAAGKGDIAKIFATDPARMTYERPQRSIGMIALVGTEHPCPDGVSYNIRPGVGEAFGIPMLTAAGPAVTWVMEALPGGPMDRWSQATTAEEMLELTKRTFADFFPWEVDRYAGARISDPNGWLCGAVPPLVREPIATLPSGRTVVGMADVLVLNDPCCGQGANNASAHAAVMHQLILDRGSQPFDEPWMRAAFDRFWEQARHPTRFTNTMLAFNSPGSVPPQHATELLATAVDVPEVANRFCNAFNDPSDLENFFYDPALTSRFLTEARERHELRLRGRAGLAAVGGTA</sequence>
<keyword evidence="2" id="KW-1185">Reference proteome</keyword>
<evidence type="ECO:0000313" key="1">
    <source>
        <dbReference type="EMBL" id="PXY18812.1"/>
    </source>
</evidence>
<dbReference type="InterPro" id="IPR036188">
    <property type="entry name" value="FAD/NAD-bd_sf"/>
</dbReference>
<proteinExistence type="predicted"/>
<dbReference type="EMBL" id="MASW01000007">
    <property type="protein sequence ID" value="PXY18812.1"/>
    <property type="molecule type" value="Genomic_DNA"/>
</dbReference>
<protein>
    <submittedName>
        <fullName evidence="1">Oxygenase</fullName>
    </submittedName>
</protein>